<comment type="caution">
    <text evidence="7">The sequence shown here is derived from an EMBL/GenBank/DDBJ whole genome shotgun (WGS) entry which is preliminary data.</text>
</comment>
<dbReference type="GO" id="GO:0005886">
    <property type="term" value="C:plasma membrane"/>
    <property type="evidence" value="ECO:0007669"/>
    <property type="project" value="UniProtKB-SubCell"/>
</dbReference>
<feature type="transmembrane region" description="Helical" evidence="6">
    <location>
        <begin position="140"/>
        <end position="158"/>
    </location>
</feature>
<reference evidence="7 8" key="1">
    <citation type="submission" date="2019-03" db="EMBL/GenBank/DDBJ databases">
        <title>Genomic Encyclopedia of Type Strains, Phase IV (KMG-IV): sequencing the most valuable type-strain genomes for metagenomic binning, comparative biology and taxonomic classification.</title>
        <authorList>
            <person name="Goeker M."/>
        </authorList>
    </citation>
    <scope>NUCLEOTIDE SEQUENCE [LARGE SCALE GENOMIC DNA]</scope>
    <source>
        <strain evidence="7 8">DSM 45765</strain>
    </source>
</reference>
<dbReference type="OrthoDB" id="9792579at2"/>
<dbReference type="CDD" id="cd06580">
    <property type="entry name" value="TM_PBP1_transp_TpRbsC_like"/>
    <property type="match status" value="1"/>
</dbReference>
<keyword evidence="3 6" id="KW-0812">Transmembrane</keyword>
<dbReference type="EMBL" id="SLXQ01000009">
    <property type="protein sequence ID" value="TCP49316.1"/>
    <property type="molecule type" value="Genomic_DNA"/>
</dbReference>
<proteinExistence type="predicted"/>
<dbReference type="GO" id="GO:0022857">
    <property type="term" value="F:transmembrane transporter activity"/>
    <property type="evidence" value="ECO:0007669"/>
    <property type="project" value="InterPro"/>
</dbReference>
<evidence type="ECO:0000256" key="4">
    <source>
        <dbReference type="ARBA" id="ARBA00022989"/>
    </source>
</evidence>
<gene>
    <name evidence="7" type="ORF">EV191_109138</name>
</gene>
<feature type="transmembrane region" description="Helical" evidence="6">
    <location>
        <begin position="85"/>
        <end position="105"/>
    </location>
</feature>
<feature type="transmembrane region" description="Helical" evidence="6">
    <location>
        <begin position="264"/>
        <end position="284"/>
    </location>
</feature>
<dbReference type="InterPro" id="IPR001851">
    <property type="entry name" value="ABC_transp_permease"/>
</dbReference>
<organism evidence="7 8">
    <name type="scientific">Tamaricihabitans halophyticus</name>
    <dbReference type="NCBI Taxonomy" id="1262583"/>
    <lineage>
        <taxon>Bacteria</taxon>
        <taxon>Bacillati</taxon>
        <taxon>Actinomycetota</taxon>
        <taxon>Actinomycetes</taxon>
        <taxon>Pseudonocardiales</taxon>
        <taxon>Pseudonocardiaceae</taxon>
        <taxon>Tamaricihabitans</taxon>
    </lineage>
</organism>
<protein>
    <submittedName>
        <fullName evidence="7">Nucleoside ABC transporter membrane protein</fullName>
    </submittedName>
</protein>
<evidence type="ECO:0000313" key="7">
    <source>
        <dbReference type="EMBL" id="TCP49316.1"/>
    </source>
</evidence>
<evidence type="ECO:0000256" key="6">
    <source>
        <dbReference type="SAM" id="Phobius"/>
    </source>
</evidence>
<sequence>MSTTLESAGPAKGAAPNGNGGRRRLPGWLVGVLWAVVALGVLATASYLTGVTELTSSTTAQNGLRLALPILLAALGGLWAERAGVINIGLEGMMILGTWGAAWGAYYGGPWAGLLAAAVFGALGGLLHAVATVTFGVNHIVSGVAINLLGLGIAKYLAKLVFEPLSGNPRQSPPVEKFDTYSATWLADWLGDLENAQRVVLSDVAGLLRGLVTGVSPLAMLALLLVPISYVALWRTRFGLRLRSCGENPTAAESLGVRVYLHKYLALLISGGFAGMGGAALVLLPGGADYLEDQTGGRGYIGLAAMIFGNWRPGGLLGGAALFGYADGLQLSAGGSAILALLYGAVLLLGVIVVVQLVRRRWIAAAVGAGSALLLYYVYWSVDELSSDLTPYTAHAVTLVVLAAAAQRLRPPKSIGSTYQRGVDG</sequence>
<evidence type="ECO:0000313" key="8">
    <source>
        <dbReference type="Proteomes" id="UP000294911"/>
    </source>
</evidence>
<keyword evidence="8" id="KW-1185">Reference proteome</keyword>
<accession>A0A4V2ST39</accession>
<feature type="transmembrane region" description="Helical" evidence="6">
    <location>
        <begin position="28"/>
        <end position="50"/>
    </location>
</feature>
<feature type="transmembrane region" description="Helical" evidence="6">
    <location>
        <begin position="392"/>
        <end position="409"/>
    </location>
</feature>
<keyword evidence="4 6" id="KW-1133">Transmembrane helix</keyword>
<keyword evidence="2" id="KW-1003">Cell membrane</keyword>
<evidence type="ECO:0000256" key="2">
    <source>
        <dbReference type="ARBA" id="ARBA00022475"/>
    </source>
</evidence>
<feature type="transmembrane region" description="Helical" evidence="6">
    <location>
        <begin position="111"/>
        <end position="133"/>
    </location>
</feature>
<feature type="transmembrane region" description="Helical" evidence="6">
    <location>
        <begin position="362"/>
        <end position="380"/>
    </location>
</feature>
<evidence type="ECO:0000256" key="1">
    <source>
        <dbReference type="ARBA" id="ARBA00004651"/>
    </source>
</evidence>
<evidence type="ECO:0000256" key="3">
    <source>
        <dbReference type="ARBA" id="ARBA00022692"/>
    </source>
</evidence>
<feature type="transmembrane region" description="Helical" evidence="6">
    <location>
        <begin position="333"/>
        <end position="355"/>
    </location>
</feature>
<name>A0A4V2ST39_9PSEU</name>
<dbReference type="PANTHER" id="PTHR43370">
    <property type="entry name" value="SUGAR ABC TRANSPORTER INTEGRAL MEMBRANE PROTEIN-RELATED"/>
    <property type="match status" value="1"/>
</dbReference>
<keyword evidence="5 6" id="KW-0472">Membrane</keyword>
<dbReference type="Proteomes" id="UP000294911">
    <property type="component" value="Unassembled WGS sequence"/>
</dbReference>
<dbReference type="AlphaFoldDB" id="A0A4V2ST39"/>
<evidence type="ECO:0000256" key="5">
    <source>
        <dbReference type="ARBA" id="ARBA00023136"/>
    </source>
</evidence>
<feature type="transmembrane region" description="Helical" evidence="6">
    <location>
        <begin position="211"/>
        <end position="233"/>
    </location>
</feature>
<dbReference type="Pfam" id="PF02653">
    <property type="entry name" value="BPD_transp_2"/>
    <property type="match status" value="1"/>
</dbReference>
<comment type="subcellular location">
    <subcellularLocation>
        <location evidence="1">Cell membrane</location>
        <topology evidence="1">Multi-pass membrane protein</topology>
    </subcellularLocation>
</comment>
<dbReference type="PANTHER" id="PTHR43370:SF1">
    <property type="entry name" value="GUANOSINE ABC TRANSPORTER PERMEASE PROTEIN NUPQ"/>
    <property type="match status" value="1"/>
</dbReference>
<feature type="transmembrane region" description="Helical" evidence="6">
    <location>
        <begin position="62"/>
        <end position="80"/>
    </location>
</feature>